<evidence type="ECO:0000256" key="5">
    <source>
        <dbReference type="ARBA" id="ARBA00050189"/>
    </source>
</evidence>
<dbReference type="SUPFAM" id="SSF55729">
    <property type="entry name" value="Acyl-CoA N-acyltransferases (Nat)"/>
    <property type="match status" value="1"/>
</dbReference>
<dbReference type="Gene3D" id="3.40.630.30">
    <property type="match status" value="1"/>
</dbReference>
<dbReference type="GO" id="GO:0004059">
    <property type="term" value="F:aralkylamine N-acetyltransferase activity"/>
    <property type="evidence" value="ECO:0007669"/>
    <property type="project" value="UniProtKB-EC"/>
</dbReference>
<comment type="catalytic activity">
    <reaction evidence="7">
        <text>serotonin + (5Z,8Z,11Z,14Z)-eicosatetraenoyl-CoA = N-[(5Z,8Z,11Z,14Z)-eicosatetraenoyl]-serotonin + CoA + H(+)</text>
        <dbReference type="Rhea" id="RHEA:51396"/>
        <dbReference type="ChEBI" id="CHEBI:15378"/>
        <dbReference type="ChEBI" id="CHEBI:57287"/>
        <dbReference type="ChEBI" id="CHEBI:57368"/>
        <dbReference type="ChEBI" id="CHEBI:132255"/>
        <dbReference type="ChEBI" id="CHEBI:350546"/>
    </reaction>
    <physiologicalReaction direction="left-to-right" evidence="7">
        <dbReference type="Rhea" id="RHEA:51397"/>
    </physiologicalReaction>
</comment>
<evidence type="ECO:0000256" key="10">
    <source>
        <dbReference type="ARBA" id="ARBA00052178"/>
    </source>
</evidence>
<protein>
    <recommendedName>
        <fullName evidence="4">aralkylamine N-acetyltransferase</fullName>
        <ecNumber evidence="4">2.3.1.87</ecNumber>
    </recommendedName>
</protein>
<comment type="catalytic activity">
    <reaction evidence="6">
        <text>serotonin + octadecanoyl-CoA = N-octadecanoyl-serotonin + CoA + H(+)</text>
        <dbReference type="Rhea" id="RHEA:51400"/>
        <dbReference type="ChEBI" id="CHEBI:15378"/>
        <dbReference type="ChEBI" id="CHEBI:57287"/>
        <dbReference type="ChEBI" id="CHEBI:57394"/>
        <dbReference type="ChEBI" id="CHEBI:134065"/>
        <dbReference type="ChEBI" id="CHEBI:350546"/>
    </reaction>
    <physiologicalReaction direction="left-to-right" evidence="6">
        <dbReference type="Rhea" id="RHEA:51401"/>
    </physiologicalReaction>
</comment>
<dbReference type="EMBL" id="CADEPM010000008">
    <property type="protein sequence ID" value="CAB3409289.1"/>
    <property type="molecule type" value="Genomic_DNA"/>
</dbReference>
<comment type="catalytic activity">
    <reaction evidence="10">
        <text>serotonin + hexadecanoyl-CoA = N-hexadecanoyl-serotonin + CoA + H(+)</text>
        <dbReference type="Rhea" id="RHEA:51384"/>
        <dbReference type="ChEBI" id="CHEBI:15378"/>
        <dbReference type="ChEBI" id="CHEBI:57287"/>
        <dbReference type="ChEBI" id="CHEBI:57379"/>
        <dbReference type="ChEBI" id="CHEBI:134059"/>
        <dbReference type="ChEBI" id="CHEBI:350546"/>
    </reaction>
    <physiologicalReaction direction="left-to-right" evidence="10">
        <dbReference type="Rhea" id="RHEA:51385"/>
    </physiologicalReaction>
</comment>
<evidence type="ECO:0000256" key="8">
    <source>
        <dbReference type="ARBA" id="ARBA00051711"/>
    </source>
</evidence>
<comment type="caution">
    <text evidence="13">The sequence shown here is derived from an EMBL/GenBank/DDBJ whole genome shotgun (WGS) entry which is preliminary data.</text>
</comment>
<evidence type="ECO:0000313" key="13">
    <source>
        <dbReference type="EMBL" id="CAB3409289.1"/>
    </source>
</evidence>
<name>A0A8S1EZX9_9PELO</name>
<dbReference type="EC" id="2.3.1.87" evidence="4"/>
<evidence type="ECO:0000256" key="12">
    <source>
        <dbReference type="ARBA" id="ARBA00052491"/>
    </source>
</evidence>
<evidence type="ECO:0000256" key="11">
    <source>
        <dbReference type="ARBA" id="ARBA00052335"/>
    </source>
</evidence>
<evidence type="ECO:0000256" key="4">
    <source>
        <dbReference type="ARBA" id="ARBA00039114"/>
    </source>
</evidence>
<organism evidence="13 14">
    <name type="scientific">Caenorhabditis bovis</name>
    <dbReference type="NCBI Taxonomy" id="2654633"/>
    <lineage>
        <taxon>Eukaryota</taxon>
        <taxon>Metazoa</taxon>
        <taxon>Ecdysozoa</taxon>
        <taxon>Nematoda</taxon>
        <taxon>Chromadorea</taxon>
        <taxon>Rhabditida</taxon>
        <taxon>Rhabditina</taxon>
        <taxon>Rhabditomorpha</taxon>
        <taxon>Rhabditoidea</taxon>
        <taxon>Rhabditidae</taxon>
        <taxon>Peloderinae</taxon>
        <taxon>Caenorhabditis</taxon>
    </lineage>
</organism>
<comment type="catalytic activity">
    <reaction evidence="9">
        <text>serotonin + (9Z)-octadecenoyl-CoA = N-(9Z-octadecenoyl)-serotonin + CoA + H(+)</text>
        <dbReference type="Rhea" id="RHEA:51392"/>
        <dbReference type="ChEBI" id="CHEBI:15378"/>
        <dbReference type="ChEBI" id="CHEBI:57287"/>
        <dbReference type="ChEBI" id="CHEBI:57387"/>
        <dbReference type="ChEBI" id="CHEBI:134064"/>
        <dbReference type="ChEBI" id="CHEBI:350546"/>
    </reaction>
    <physiologicalReaction direction="left-to-right" evidence="9">
        <dbReference type="Rhea" id="RHEA:51393"/>
    </physiologicalReaction>
</comment>
<comment type="catalytic activity">
    <reaction evidence="12">
        <text>serotonin + acetyl-CoA = N-acetylserotonin + CoA + H(+)</text>
        <dbReference type="Rhea" id="RHEA:25217"/>
        <dbReference type="ChEBI" id="CHEBI:15378"/>
        <dbReference type="ChEBI" id="CHEBI:17697"/>
        <dbReference type="ChEBI" id="CHEBI:57287"/>
        <dbReference type="ChEBI" id="CHEBI:57288"/>
        <dbReference type="ChEBI" id="CHEBI:350546"/>
        <dbReference type="EC" id="2.3.1.87"/>
    </reaction>
    <physiologicalReaction direction="left-to-right" evidence="12">
        <dbReference type="Rhea" id="RHEA:25218"/>
    </physiologicalReaction>
</comment>
<dbReference type="PANTHER" id="PTHR20905">
    <property type="entry name" value="N-ACETYLTRANSFERASE-RELATED"/>
    <property type="match status" value="1"/>
</dbReference>
<proteinExistence type="inferred from homology"/>
<keyword evidence="14" id="KW-1185">Reference proteome</keyword>
<evidence type="ECO:0000256" key="1">
    <source>
        <dbReference type="ARBA" id="ARBA00022679"/>
    </source>
</evidence>
<evidence type="ECO:0000256" key="6">
    <source>
        <dbReference type="ARBA" id="ARBA00050849"/>
    </source>
</evidence>
<evidence type="ECO:0000313" key="14">
    <source>
        <dbReference type="Proteomes" id="UP000494206"/>
    </source>
</evidence>
<evidence type="ECO:0000256" key="2">
    <source>
        <dbReference type="ARBA" id="ARBA00037926"/>
    </source>
</evidence>
<comment type="pathway">
    <text evidence="2">Aromatic compound metabolism; melatonin biosynthesis; melatonin from serotonin: step 1/2.</text>
</comment>
<comment type="catalytic activity">
    <reaction evidence="8">
        <text>dopamine + acetyl-CoA = N-acetyldopamine + CoA + H(+)</text>
        <dbReference type="Rhea" id="RHEA:51388"/>
        <dbReference type="ChEBI" id="CHEBI:15378"/>
        <dbReference type="ChEBI" id="CHEBI:57287"/>
        <dbReference type="ChEBI" id="CHEBI:57288"/>
        <dbReference type="ChEBI" id="CHEBI:59905"/>
        <dbReference type="ChEBI" id="CHEBI:125678"/>
    </reaction>
    <physiologicalReaction direction="left-to-right" evidence="8">
        <dbReference type="Rhea" id="RHEA:51389"/>
    </physiologicalReaction>
</comment>
<gene>
    <name evidence="13" type="ORF">CBOVIS_LOCUS10960</name>
</gene>
<evidence type="ECO:0000256" key="9">
    <source>
        <dbReference type="ARBA" id="ARBA00051823"/>
    </source>
</evidence>
<dbReference type="InterPro" id="IPR016181">
    <property type="entry name" value="Acyl_CoA_acyltransferase"/>
</dbReference>
<keyword evidence="1" id="KW-0808">Transferase</keyword>
<comment type="catalytic activity">
    <reaction evidence="5">
        <text>dopamine + (9Z)-octadecenoyl-CoA = N-(9Z-octadecanoyl)-dopamine + CoA + H(+)</text>
        <dbReference type="Rhea" id="RHEA:51380"/>
        <dbReference type="ChEBI" id="CHEBI:15378"/>
        <dbReference type="ChEBI" id="CHEBI:31883"/>
        <dbReference type="ChEBI" id="CHEBI:57287"/>
        <dbReference type="ChEBI" id="CHEBI:57387"/>
        <dbReference type="ChEBI" id="CHEBI:59905"/>
    </reaction>
    <physiologicalReaction direction="left-to-right" evidence="5">
        <dbReference type="Rhea" id="RHEA:51381"/>
    </physiologicalReaction>
</comment>
<reference evidence="13 14" key="1">
    <citation type="submission" date="2020-04" db="EMBL/GenBank/DDBJ databases">
        <authorList>
            <person name="Laetsch R D."/>
            <person name="Stevens L."/>
            <person name="Kumar S."/>
            <person name="Blaxter L. M."/>
        </authorList>
    </citation>
    <scope>NUCLEOTIDE SEQUENCE [LARGE SCALE GENOMIC DNA]</scope>
</reference>
<comment type="similarity">
    <text evidence="3">Belongs to the acetyltransferase family. AANAT subfamily.</text>
</comment>
<dbReference type="OrthoDB" id="41532at2759"/>
<evidence type="ECO:0000256" key="7">
    <source>
        <dbReference type="ARBA" id="ARBA00051284"/>
    </source>
</evidence>
<dbReference type="FunFam" id="3.40.630.30:FF:000046">
    <property type="entry name" value="Dopamine N-acetyltransferase"/>
    <property type="match status" value="1"/>
</dbReference>
<comment type="catalytic activity">
    <reaction evidence="11">
        <text>dopamine + hexadecanoyl-CoA = N-hexadecanoyl-dopamine + CoA + H(+)</text>
        <dbReference type="Rhea" id="RHEA:51376"/>
        <dbReference type="ChEBI" id="CHEBI:15378"/>
        <dbReference type="ChEBI" id="CHEBI:57287"/>
        <dbReference type="ChEBI" id="CHEBI:57379"/>
        <dbReference type="ChEBI" id="CHEBI:59905"/>
        <dbReference type="ChEBI" id="CHEBI:134058"/>
    </reaction>
    <physiologicalReaction direction="left-to-right" evidence="11">
        <dbReference type="Rhea" id="RHEA:51377"/>
    </physiologicalReaction>
</comment>
<dbReference type="Proteomes" id="UP000494206">
    <property type="component" value="Unassembled WGS sequence"/>
</dbReference>
<dbReference type="AlphaFoldDB" id="A0A8S1EZX9"/>
<accession>A0A8S1EZX9</accession>
<dbReference type="PANTHER" id="PTHR20905:SF9">
    <property type="entry name" value="N-ACETYLTRANSFERASE DOMAIN-CONTAINING PROTEIN"/>
    <property type="match status" value="1"/>
</dbReference>
<sequence length="230" mass="26395">MRFSTMSAMKYVLQTLTKPEKPEVLKFLIDNFRVDEPLTRAAQMSPNEAEMCFNAVMDRCLKHPLSVVARCKESDEIVGCMLNSVWRKSDAFDDVAAKRDDFTFGSDRLPTRTVAEILNEVHSKFWSVRPRHDVVIHFEIVSVSKRFQRQGMASKMLEWTEDVEKLKSVNATAIMAEATSLGNQVLLTRKGYEIIHSLKLNTKRDSEGRQILNCDNGTDRVLLVVKEFEY</sequence>
<evidence type="ECO:0000256" key="3">
    <source>
        <dbReference type="ARBA" id="ARBA00038182"/>
    </source>
</evidence>